<dbReference type="OrthoDB" id="3049595at2759"/>
<evidence type="ECO:0000256" key="1">
    <source>
        <dbReference type="SAM" id="MobiDB-lite"/>
    </source>
</evidence>
<dbReference type="Proteomes" id="UP000521943">
    <property type="component" value="Unassembled WGS sequence"/>
</dbReference>
<proteinExistence type="predicted"/>
<name>A0A8H6IGE1_9AGAR</name>
<dbReference type="EMBL" id="JACGCI010000003">
    <property type="protein sequence ID" value="KAF6765145.1"/>
    <property type="molecule type" value="Genomic_DNA"/>
</dbReference>
<keyword evidence="3" id="KW-1185">Reference proteome</keyword>
<reference evidence="2 3" key="1">
    <citation type="submission" date="2020-07" db="EMBL/GenBank/DDBJ databases">
        <title>Comparative genomics of pyrophilous fungi reveals a link between fire events and developmental genes.</title>
        <authorList>
            <consortium name="DOE Joint Genome Institute"/>
            <person name="Steindorff A.S."/>
            <person name="Carver A."/>
            <person name="Calhoun S."/>
            <person name="Stillman K."/>
            <person name="Liu H."/>
            <person name="Lipzen A."/>
            <person name="Pangilinan J."/>
            <person name="Labutti K."/>
            <person name="Bruns T.D."/>
            <person name="Grigoriev I.V."/>
        </authorList>
    </citation>
    <scope>NUCLEOTIDE SEQUENCE [LARGE SCALE GENOMIC DNA]</scope>
    <source>
        <strain evidence="2 3">CBS 144469</strain>
    </source>
</reference>
<feature type="region of interest" description="Disordered" evidence="1">
    <location>
        <begin position="107"/>
        <end position="130"/>
    </location>
</feature>
<dbReference type="AlphaFoldDB" id="A0A8H6IGE1"/>
<accession>A0A8H6IGE1</accession>
<feature type="compositionally biased region" description="Basic and acidic residues" evidence="1">
    <location>
        <begin position="107"/>
        <end position="124"/>
    </location>
</feature>
<feature type="region of interest" description="Disordered" evidence="1">
    <location>
        <begin position="1"/>
        <end position="45"/>
    </location>
</feature>
<feature type="compositionally biased region" description="Basic and acidic residues" evidence="1">
    <location>
        <begin position="1"/>
        <end position="12"/>
    </location>
</feature>
<organism evidence="2 3">
    <name type="scientific">Ephemerocybe angulata</name>
    <dbReference type="NCBI Taxonomy" id="980116"/>
    <lineage>
        <taxon>Eukaryota</taxon>
        <taxon>Fungi</taxon>
        <taxon>Dikarya</taxon>
        <taxon>Basidiomycota</taxon>
        <taxon>Agaricomycotina</taxon>
        <taxon>Agaricomycetes</taxon>
        <taxon>Agaricomycetidae</taxon>
        <taxon>Agaricales</taxon>
        <taxon>Agaricineae</taxon>
        <taxon>Psathyrellaceae</taxon>
        <taxon>Ephemerocybe</taxon>
    </lineage>
</organism>
<evidence type="ECO:0000313" key="2">
    <source>
        <dbReference type="EMBL" id="KAF6765145.1"/>
    </source>
</evidence>
<comment type="caution">
    <text evidence="2">The sequence shown here is derived from an EMBL/GenBank/DDBJ whole genome shotgun (WGS) entry which is preliminary data.</text>
</comment>
<gene>
    <name evidence="2" type="ORF">DFP72DRAFT_1058948</name>
</gene>
<protein>
    <submittedName>
        <fullName evidence="2">Uncharacterized protein</fullName>
    </submittedName>
</protein>
<evidence type="ECO:0000313" key="3">
    <source>
        <dbReference type="Proteomes" id="UP000521943"/>
    </source>
</evidence>
<sequence length="130" mass="14496">MDTEPRQHRLASDSDVQDEQPGSSTGEGSSAPEDEIPATLSLPDIPTTVADFNDLELAITSVVGVDPTEEEKKLHKRASSVLKLSQENQKLQAELKAMTDRLEAAERRKQELRQQAREQREQRVMETPSS</sequence>